<organism evidence="2 3">
    <name type="scientific">Hebeloma cylindrosporum</name>
    <dbReference type="NCBI Taxonomy" id="76867"/>
    <lineage>
        <taxon>Eukaryota</taxon>
        <taxon>Fungi</taxon>
        <taxon>Dikarya</taxon>
        <taxon>Basidiomycota</taxon>
        <taxon>Agaricomycotina</taxon>
        <taxon>Agaricomycetes</taxon>
        <taxon>Agaricomycetidae</taxon>
        <taxon>Agaricales</taxon>
        <taxon>Agaricineae</taxon>
        <taxon>Hymenogastraceae</taxon>
        <taxon>Hebeloma</taxon>
    </lineage>
</organism>
<dbReference type="PROSITE" id="PS50181">
    <property type="entry name" value="FBOX"/>
    <property type="match status" value="1"/>
</dbReference>
<reference evidence="2 3" key="1">
    <citation type="submission" date="2014-04" db="EMBL/GenBank/DDBJ databases">
        <authorList>
            <consortium name="DOE Joint Genome Institute"/>
            <person name="Kuo A."/>
            <person name="Gay G."/>
            <person name="Dore J."/>
            <person name="Kohler A."/>
            <person name="Nagy L.G."/>
            <person name="Floudas D."/>
            <person name="Copeland A."/>
            <person name="Barry K.W."/>
            <person name="Cichocki N."/>
            <person name="Veneault-Fourrey C."/>
            <person name="LaButti K."/>
            <person name="Lindquist E.A."/>
            <person name="Lipzen A."/>
            <person name="Lundell T."/>
            <person name="Morin E."/>
            <person name="Murat C."/>
            <person name="Sun H."/>
            <person name="Tunlid A."/>
            <person name="Henrissat B."/>
            <person name="Grigoriev I.V."/>
            <person name="Hibbett D.S."/>
            <person name="Martin F."/>
            <person name="Nordberg H.P."/>
            <person name="Cantor M.N."/>
            <person name="Hua S.X."/>
        </authorList>
    </citation>
    <scope>NUCLEOTIDE SEQUENCE [LARGE SCALE GENOMIC DNA]</scope>
    <source>
        <strain evidence="3">h7</strain>
    </source>
</reference>
<dbReference type="SMART" id="SM00256">
    <property type="entry name" value="FBOX"/>
    <property type="match status" value="1"/>
</dbReference>
<dbReference type="Pfam" id="PF00646">
    <property type="entry name" value="F-box"/>
    <property type="match status" value="1"/>
</dbReference>
<dbReference type="SUPFAM" id="SSF81383">
    <property type="entry name" value="F-box domain"/>
    <property type="match status" value="1"/>
</dbReference>
<dbReference type="Proteomes" id="UP000053424">
    <property type="component" value="Unassembled WGS sequence"/>
</dbReference>
<dbReference type="HOGENOM" id="CLU_007279_0_0_1"/>
<dbReference type="InterPro" id="IPR001810">
    <property type="entry name" value="F-box_dom"/>
</dbReference>
<sequence length="519" mass="58117">MAPFSDLPLELITHILYQTSPKDLLACKRINKYFCNLIQNSILLQYRLALDGAKATNNPYSSLPSSERLKALKDSESAWAFLRSKLTVTISVPHNPSGIYDLTGGVYLLGNTNRNQLHYLKLPSSGKDPIHWEVINVGKTIIDMGLCVYEHDLIAIITTCLDTARTFDIELSILKFSTGQPHPEAREHKIHVLNSRWEKPAIGIEIVGDHLVLVIYYLNNFNPDDHIFIWEWRTGVLKTHFTAPYRTYSGLVFLTEHLVLLPNSQKNSLDIFRIPSTSSIPTPTTPLLSLALPALANGRAPGGISCRAEPNPIAQSSDRDDVLKPRRGFLADAEQAICIFTVRVLGVQLGNFQFGHTFTFIVHRHALVPPPAAPPVPTKPYQCWGPTITRWFNADGIPTRWITTTAGQRYVLIADAEPESALGSGYPYVVLDFGKVAVQRMLAWTDEVNERRIWCMTKPNVLEPADTFAEPVLGSLPYVACASERPHPFHGVLFDEERIVGLRTDMLDRIKEVEVSYFG</sequence>
<evidence type="ECO:0000313" key="3">
    <source>
        <dbReference type="Proteomes" id="UP000053424"/>
    </source>
</evidence>
<evidence type="ECO:0000259" key="1">
    <source>
        <dbReference type="PROSITE" id="PS50181"/>
    </source>
</evidence>
<name>A0A0C3BTW1_HEBCY</name>
<proteinExistence type="predicted"/>
<dbReference type="Gene3D" id="1.20.1280.50">
    <property type="match status" value="1"/>
</dbReference>
<keyword evidence="3" id="KW-1185">Reference proteome</keyword>
<dbReference type="InterPro" id="IPR036047">
    <property type="entry name" value="F-box-like_dom_sf"/>
</dbReference>
<dbReference type="OrthoDB" id="2751409at2759"/>
<dbReference type="EMBL" id="KN831854">
    <property type="protein sequence ID" value="KIM34806.1"/>
    <property type="molecule type" value="Genomic_DNA"/>
</dbReference>
<accession>A0A0C3BTW1</accession>
<feature type="domain" description="F-box" evidence="1">
    <location>
        <begin position="1"/>
        <end position="47"/>
    </location>
</feature>
<evidence type="ECO:0000313" key="2">
    <source>
        <dbReference type="EMBL" id="KIM34806.1"/>
    </source>
</evidence>
<protein>
    <recommendedName>
        <fullName evidence="1">F-box domain-containing protein</fullName>
    </recommendedName>
</protein>
<gene>
    <name evidence="2" type="ORF">M413DRAFT_80018</name>
</gene>
<dbReference type="AlphaFoldDB" id="A0A0C3BTW1"/>
<reference evidence="3" key="2">
    <citation type="submission" date="2015-01" db="EMBL/GenBank/DDBJ databases">
        <title>Evolutionary Origins and Diversification of the Mycorrhizal Mutualists.</title>
        <authorList>
            <consortium name="DOE Joint Genome Institute"/>
            <consortium name="Mycorrhizal Genomics Consortium"/>
            <person name="Kohler A."/>
            <person name="Kuo A."/>
            <person name="Nagy L.G."/>
            <person name="Floudas D."/>
            <person name="Copeland A."/>
            <person name="Barry K.W."/>
            <person name="Cichocki N."/>
            <person name="Veneault-Fourrey C."/>
            <person name="LaButti K."/>
            <person name="Lindquist E.A."/>
            <person name="Lipzen A."/>
            <person name="Lundell T."/>
            <person name="Morin E."/>
            <person name="Murat C."/>
            <person name="Riley R."/>
            <person name="Ohm R."/>
            <person name="Sun H."/>
            <person name="Tunlid A."/>
            <person name="Henrissat B."/>
            <person name="Grigoriev I.V."/>
            <person name="Hibbett D.S."/>
            <person name="Martin F."/>
        </authorList>
    </citation>
    <scope>NUCLEOTIDE SEQUENCE [LARGE SCALE GENOMIC DNA]</scope>
    <source>
        <strain evidence="3">h7</strain>
    </source>
</reference>